<feature type="compositionally biased region" description="Low complexity" evidence="3">
    <location>
        <begin position="17"/>
        <end position="33"/>
    </location>
</feature>
<evidence type="ECO:0000256" key="2">
    <source>
        <dbReference type="ARBA" id="ARBA00022795"/>
    </source>
</evidence>
<evidence type="ECO:0000313" key="4">
    <source>
        <dbReference type="EMBL" id="PWI58192.1"/>
    </source>
</evidence>
<accession>A0A2U3DAA7</accession>
<reference evidence="4 5" key="1">
    <citation type="submission" date="2016-11" db="EMBL/GenBank/DDBJ databases">
        <title>Comparative genomics of Acidibacillus ferroxidans species.</title>
        <authorList>
            <person name="Oliveira G."/>
            <person name="Nunes G."/>
            <person name="Oliveira R."/>
            <person name="Araujo F."/>
            <person name="Salim A."/>
            <person name="Scholte L."/>
            <person name="Morais D."/>
            <person name="Nancucheo I."/>
            <person name="Johnson D.B."/>
            <person name="Grail B."/>
            <person name="Bittencourt J."/>
            <person name="Valadares R."/>
        </authorList>
    </citation>
    <scope>NUCLEOTIDE SEQUENCE [LARGE SCALE GENOMIC DNA]</scope>
    <source>
        <strain evidence="4 5">Y002</strain>
    </source>
</reference>
<gene>
    <name evidence="4" type="ORF">BM613_04470</name>
</gene>
<sequence>MLSTTTTQTGISPVSYSTSTSGTTSTSTTSTTSTDQLGKNAFLQLLVTQMKYQDPLSPQSNTQFIAQLAQFSSLEQMTNVAQGEQNLIADLQALQTSQSLTGALQLLGATVTVMTSNGSQTSGTVTAVQTSGSAPTVMINGTAYPISSIQSVTR</sequence>
<feature type="compositionally biased region" description="Polar residues" evidence="3">
    <location>
        <begin position="1"/>
        <end position="16"/>
    </location>
</feature>
<comment type="caution">
    <text evidence="4">The sequence shown here is derived from an EMBL/GenBank/DDBJ whole genome shotgun (WGS) entry which is preliminary data.</text>
</comment>
<keyword evidence="2" id="KW-1005">Bacterial flagellum biogenesis</keyword>
<dbReference type="Pfam" id="PF03963">
    <property type="entry name" value="FlgD"/>
    <property type="match status" value="1"/>
</dbReference>
<organism evidence="4 5">
    <name type="scientific">Sulfoacidibacillus thermotolerans</name>
    <name type="common">Acidibacillus sulfuroxidans</name>
    <dbReference type="NCBI Taxonomy" id="1765684"/>
    <lineage>
        <taxon>Bacteria</taxon>
        <taxon>Bacillati</taxon>
        <taxon>Bacillota</taxon>
        <taxon>Bacilli</taxon>
        <taxon>Bacillales</taxon>
        <taxon>Alicyclobacillaceae</taxon>
        <taxon>Sulfoacidibacillus</taxon>
    </lineage>
</organism>
<protein>
    <recommendedName>
        <fullName evidence="6">Flagellar hook capping protein</fullName>
    </recommendedName>
</protein>
<dbReference type="InterPro" id="IPR005648">
    <property type="entry name" value="FlgD"/>
</dbReference>
<evidence type="ECO:0008006" key="6">
    <source>
        <dbReference type="Google" id="ProtNLM"/>
    </source>
</evidence>
<evidence type="ECO:0000313" key="5">
    <source>
        <dbReference type="Proteomes" id="UP000245380"/>
    </source>
</evidence>
<dbReference type="Proteomes" id="UP000245380">
    <property type="component" value="Unassembled WGS sequence"/>
</dbReference>
<dbReference type="GO" id="GO:0044781">
    <property type="term" value="P:bacterial-type flagellum organization"/>
    <property type="evidence" value="ECO:0007669"/>
    <property type="project" value="UniProtKB-KW"/>
</dbReference>
<evidence type="ECO:0000256" key="3">
    <source>
        <dbReference type="SAM" id="MobiDB-lite"/>
    </source>
</evidence>
<dbReference type="AlphaFoldDB" id="A0A2U3DAA7"/>
<name>A0A2U3DAA7_SULT2</name>
<feature type="region of interest" description="Disordered" evidence="3">
    <location>
        <begin position="1"/>
        <end position="33"/>
    </location>
</feature>
<proteinExistence type="inferred from homology"/>
<dbReference type="EMBL" id="MPDK01000005">
    <property type="protein sequence ID" value="PWI58192.1"/>
    <property type="molecule type" value="Genomic_DNA"/>
</dbReference>
<dbReference type="OrthoDB" id="280334at2"/>
<evidence type="ECO:0000256" key="1">
    <source>
        <dbReference type="ARBA" id="ARBA00010577"/>
    </source>
</evidence>
<keyword evidence="5" id="KW-1185">Reference proteome</keyword>
<comment type="similarity">
    <text evidence="1">Belongs to the FlgD family.</text>
</comment>